<dbReference type="InterPro" id="IPR052369">
    <property type="entry name" value="UG_Glycosaminoglycan_Hydrolase"/>
</dbReference>
<dbReference type="PANTHER" id="PTHR36845">
    <property type="entry name" value="HYDROLASE, PUTATIVE (AFU_ORTHOLOGUE AFUA_7G05090)-RELATED"/>
    <property type="match status" value="1"/>
</dbReference>
<dbReference type="AlphaFoldDB" id="A0A8J3QHI2"/>
<comment type="similarity">
    <text evidence="2">Belongs to the glycosyl hydrolase 88 family.</text>
</comment>
<name>A0A8J3QHI2_9ACTN</name>
<evidence type="ECO:0000256" key="2">
    <source>
        <dbReference type="ARBA" id="ARBA00038358"/>
    </source>
</evidence>
<evidence type="ECO:0000313" key="4">
    <source>
        <dbReference type="Proteomes" id="UP000612899"/>
    </source>
</evidence>
<keyword evidence="1 3" id="KW-0378">Hydrolase</keyword>
<organism evidence="3 4">
    <name type="scientific">Rhizocola hellebori</name>
    <dbReference type="NCBI Taxonomy" id="1392758"/>
    <lineage>
        <taxon>Bacteria</taxon>
        <taxon>Bacillati</taxon>
        <taxon>Actinomycetota</taxon>
        <taxon>Actinomycetes</taxon>
        <taxon>Micromonosporales</taxon>
        <taxon>Micromonosporaceae</taxon>
        <taxon>Rhizocola</taxon>
    </lineage>
</organism>
<comment type="caution">
    <text evidence="3">The sequence shown here is derived from an EMBL/GenBank/DDBJ whole genome shotgun (WGS) entry which is preliminary data.</text>
</comment>
<dbReference type="InterPro" id="IPR008928">
    <property type="entry name" value="6-hairpin_glycosidase_sf"/>
</dbReference>
<keyword evidence="4" id="KW-1185">Reference proteome</keyword>
<gene>
    <name evidence="3" type="ORF">Rhe02_77940</name>
</gene>
<proteinExistence type="inferred from homology"/>
<dbReference type="PANTHER" id="PTHR36845:SF1">
    <property type="entry name" value="HYDROLASE, PUTATIVE (AFU_ORTHOLOGUE AFUA_7G05090)-RELATED"/>
    <property type="match status" value="1"/>
</dbReference>
<dbReference type="Proteomes" id="UP000612899">
    <property type="component" value="Unassembled WGS sequence"/>
</dbReference>
<dbReference type="GO" id="GO:0000272">
    <property type="term" value="P:polysaccharide catabolic process"/>
    <property type="evidence" value="ECO:0007669"/>
    <property type="project" value="TreeGrafter"/>
</dbReference>
<dbReference type="Gene3D" id="1.50.10.10">
    <property type="match status" value="1"/>
</dbReference>
<dbReference type="GO" id="GO:0052757">
    <property type="term" value="F:chondroitin hydrolase activity"/>
    <property type="evidence" value="ECO:0007669"/>
    <property type="project" value="TreeGrafter"/>
</dbReference>
<accession>A0A8J3QHI2</accession>
<reference evidence="3" key="1">
    <citation type="submission" date="2021-01" db="EMBL/GenBank/DDBJ databases">
        <title>Whole genome shotgun sequence of Rhizocola hellebori NBRC 109834.</title>
        <authorList>
            <person name="Komaki H."/>
            <person name="Tamura T."/>
        </authorList>
    </citation>
    <scope>NUCLEOTIDE SEQUENCE</scope>
    <source>
        <strain evidence="3">NBRC 109834</strain>
    </source>
</reference>
<sequence length="505" mass="55257">MLDIVSRSVGSGSDIGESYDGQGYAVPVIEIDHALTPVGLLKGIDRLWELSAQKIDAIEKTCPPGAASPVFTVGGLYTARGWTEWTQGFQYGSALLQFDATGERRFLELGRQSTVAVMASHVSHIGVHDHGFNNVSTYGNLWRLTREGRVQDGQLPFYELALKISGAVQAARWRTTADGTGYIYSFNGPQSLFVDTIRSCRALAIGHLLGHVLMGERDERISLLGRLIEHTRNTARWNVYYGEGRDSYDVRGRTAHESIFNVNDGSYRCPSTQQGYSPFSTWTRGLAWAMVGYAEQLEFVATLPDEALTPYGGRAEITAMLLKAATATCDFYLENTAADGIPYWDTGAPGLVRLGDDYLSRPADPYNAHEPVDSSAAAIGAQGLLRLGRYLIAEGRPEQGQRYWQAGLTVANTLFAEPYLSTDAQHQGLILHSVYHRPNGWDHIPAGQRVPNGESSMWGDYHARELALYLQRIARDQPLYTFFGPAPAGGSESAIQDNNPGGGVA</sequence>
<dbReference type="EMBL" id="BONY01000075">
    <property type="protein sequence ID" value="GIH09727.1"/>
    <property type="molecule type" value="Genomic_DNA"/>
</dbReference>
<dbReference type="SUPFAM" id="SSF48208">
    <property type="entry name" value="Six-hairpin glycosidases"/>
    <property type="match status" value="1"/>
</dbReference>
<protein>
    <submittedName>
        <fullName evidence="3">Glucuronyl hydrolase</fullName>
    </submittedName>
</protein>
<evidence type="ECO:0000313" key="3">
    <source>
        <dbReference type="EMBL" id="GIH09727.1"/>
    </source>
</evidence>
<dbReference type="InterPro" id="IPR012341">
    <property type="entry name" value="6hp_glycosidase-like_sf"/>
</dbReference>
<evidence type="ECO:0000256" key="1">
    <source>
        <dbReference type="ARBA" id="ARBA00022801"/>
    </source>
</evidence>